<gene>
    <name evidence="3" type="primary">Aste57867_13134</name>
    <name evidence="2" type="ORF">As57867_013085</name>
    <name evidence="3" type="ORF">ASTE57867_13134</name>
</gene>
<protein>
    <submittedName>
        <fullName evidence="3">Aste57867_13134 protein</fullName>
    </submittedName>
</protein>
<organism evidence="3 4">
    <name type="scientific">Aphanomyces stellatus</name>
    <dbReference type="NCBI Taxonomy" id="120398"/>
    <lineage>
        <taxon>Eukaryota</taxon>
        <taxon>Sar</taxon>
        <taxon>Stramenopiles</taxon>
        <taxon>Oomycota</taxon>
        <taxon>Saprolegniomycetes</taxon>
        <taxon>Saprolegniales</taxon>
        <taxon>Verrucalvaceae</taxon>
        <taxon>Aphanomyces</taxon>
    </lineage>
</organism>
<sequence>MFASITKQSRFVHFECQETLFQDSYKRNNKSSGNKHLRCFPHCCKAHNSTGYCGSTLLVETTIQHEDLMVFAKFDLEKEASLHVGAIVKVQVFHDDAHFISGRRVDGQNNHTSKQMYEINSKRNSWHYGWVSSRFVKSEVLHQMKVYLVMPMDTTGNVLCVDILTSKSFKIESTRSGTKQMAKLQQLAQQIKQPPPATIPPPPSMLIPTPPPRKRPHLVLEDPSSFSQPNKIPPRLPSPPPQDPTSWTSDIPTSFLPPQPIMPPQNNDALPMVSIEQLNLFNMAIPPRSASIPTQQHNVSQAGQIAMPSQYVFNPTQPMSQVAPVPQTLAYLVPNPIPPPVQAPKPFSFQQTQPEFEPPPLPFKLEYKAPPSFVYPAVNNFTNEIVLGNDDFLDSLISGMEDDDDDMTPRPYTYM</sequence>
<feature type="region of interest" description="Disordered" evidence="1">
    <location>
        <begin position="180"/>
        <end position="251"/>
    </location>
</feature>
<reference evidence="2" key="2">
    <citation type="submission" date="2019-06" db="EMBL/GenBank/DDBJ databases">
        <title>Genomics analysis of Aphanomyces spp. identifies a new class of oomycete effector associated with host adaptation.</title>
        <authorList>
            <person name="Gaulin E."/>
        </authorList>
    </citation>
    <scope>NUCLEOTIDE SEQUENCE</scope>
    <source>
        <strain evidence="2">CBS 578.67</strain>
    </source>
</reference>
<reference evidence="3 4" key="1">
    <citation type="submission" date="2019-03" db="EMBL/GenBank/DDBJ databases">
        <authorList>
            <person name="Gaulin E."/>
            <person name="Dumas B."/>
        </authorList>
    </citation>
    <scope>NUCLEOTIDE SEQUENCE [LARGE SCALE GENOMIC DNA]</scope>
    <source>
        <strain evidence="3">CBS 568.67</strain>
    </source>
</reference>
<dbReference type="OrthoDB" id="58467at2759"/>
<evidence type="ECO:0000313" key="2">
    <source>
        <dbReference type="EMBL" id="KAF0696096.1"/>
    </source>
</evidence>
<dbReference type="Proteomes" id="UP000332933">
    <property type="component" value="Unassembled WGS sequence"/>
</dbReference>
<dbReference type="AlphaFoldDB" id="A0A485KXD7"/>
<feature type="compositionally biased region" description="Low complexity" evidence="1">
    <location>
        <begin position="180"/>
        <end position="192"/>
    </location>
</feature>
<evidence type="ECO:0000313" key="4">
    <source>
        <dbReference type="Proteomes" id="UP000332933"/>
    </source>
</evidence>
<dbReference type="EMBL" id="VJMH01005433">
    <property type="protein sequence ID" value="KAF0696096.1"/>
    <property type="molecule type" value="Genomic_DNA"/>
</dbReference>
<proteinExistence type="predicted"/>
<feature type="compositionally biased region" description="Pro residues" evidence="1">
    <location>
        <begin position="193"/>
        <end position="211"/>
    </location>
</feature>
<accession>A0A485KXD7</accession>
<name>A0A485KXD7_9STRA</name>
<dbReference type="EMBL" id="CAADRA010005454">
    <property type="protein sequence ID" value="VFT89976.1"/>
    <property type="molecule type" value="Genomic_DNA"/>
</dbReference>
<evidence type="ECO:0000313" key="3">
    <source>
        <dbReference type="EMBL" id="VFT89976.1"/>
    </source>
</evidence>
<feature type="compositionally biased region" description="Pro residues" evidence="1">
    <location>
        <begin position="231"/>
        <end position="243"/>
    </location>
</feature>
<evidence type="ECO:0000256" key="1">
    <source>
        <dbReference type="SAM" id="MobiDB-lite"/>
    </source>
</evidence>
<keyword evidence="4" id="KW-1185">Reference proteome</keyword>